<dbReference type="PRINTS" id="PR00344">
    <property type="entry name" value="BCTRLSENSOR"/>
</dbReference>
<evidence type="ECO:0000313" key="13">
    <source>
        <dbReference type="EMBL" id="SHL10922.1"/>
    </source>
</evidence>
<dbReference type="GO" id="GO:0005886">
    <property type="term" value="C:plasma membrane"/>
    <property type="evidence" value="ECO:0007669"/>
    <property type="project" value="UniProtKB-SubCell"/>
</dbReference>
<evidence type="ECO:0000256" key="4">
    <source>
        <dbReference type="ARBA" id="ARBA00022553"/>
    </source>
</evidence>
<dbReference type="SUPFAM" id="SSF52172">
    <property type="entry name" value="CheY-like"/>
    <property type="match status" value="1"/>
</dbReference>
<dbReference type="NCBIfam" id="TIGR00229">
    <property type="entry name" value="sensory_box"/>
    <property type="match status" value="1"/>
</dbReference>
<evidence type="ECO:0000256" key="8">
    <source>
        <dbReference type="PROSITE-ProRule" id="PRU00169"/>
    </source>
</evidence>
<reference evidence="13 14" key="1">
    <citation type="submission" date="2016-11" db="EMBL/GenBank/DDBJ databases">
        <authorList>
            <person name="Jaros S."/>
            <person name="Januszkiewicz K."/>
            <person name="Wedrychowicz H."/>
        </authorList>
    </citation>
    <scope>NUCLEOTIDE SEQUENCE [LARGE SCALE GENOMIC DNA]</scope>
    <source>
        <strain evidence="13 14">DSM 43832</strain>
    </source>
</reference>
<dbReference type="STRING" id="1848.SAMN05443637_11876"/>
<evidence type="ECO:0000259" key="10">
    <source>
        <dbReference type="PROSITE" id="PS50110"/>
    </source>
</evidence>
<feature type="domain" description="Histidine kinase" evidence="9">
    <location>
        <begin position="346"/>
        <end position="568"/>
    </location>
</feature>
<evidence type="ECO:0000256" key="2">
    <source>
        <dbReference type="ARBA" id="ARBA00004236"/>
    </source>
</evidence>
<dbReference type="Gene3D" id="3.40.50.2300">
    <property type="match status" value="1"/>
</dbReference>
<keyword evidence="4 8" id="KW-0597">Phosphoprotein</keyword>
<evidence type="ECO:0000259" key="9">
    <source>
        <dbReference type="PROSITE" id="PS50109"/>
    </source>
</evidence>
<dbReference type="Gene3D" id="3.30.450.20">
    <property type="entry name" value="PAS domain"/>
    <property type="match status" value="2"/>
</dbReference>
<name>A0A1M6XY01_PSETH</name>
<dbReference type="InterPro" id="IPR004358">
    <property type="entry name" value="Sig_transdc_His_kin-like_C"/>
</dbReference>
<comment type="catalytic activity">
    <reaction evidence="1">
        <text>ATP + protein L-histidine = ADP + protein N-phospho-L-histidine.</text>
        <dbReference type="EC" id="2.7.13.3"/>
    </reaction>
</comment>
<evidence type="ECO:0000313" key="14">
    <source>
        <dbReference type="Proteomes" id="UP000184363"/>
    </source>
</evidence>
<dbReference type="SMART" id="SM00387">
    <property type="entry name" value="HATPase_c"/>
    <property type="match status" value="2"/>
</dbReference>
<dbReference type="Gene3D" id="3.30.565.10">
    <property type="entry name" value="Histidine kinase-like ATPase, C-terminal domain"/>
    <property type="match status" value="2"/>
</dbReference>
<dbReference type="InterPro" id="IPR036457">
    <property type="entry name" value="PPM-type-like_dom_sf"/>
</dbReference>
<dbReference type="InterPro" id="IPR003594">
    <property type="entry name" value="HATPase_dom"/>
</dbReference>
<dbReference type="Gene3D" id="3.30.450.40">
    <property type="match status" value="3"/>
</dbReference>
<dbReference type="PROSITE" id="PS51746">
    <property type="entry name" value="PPM_2"/>
    <property type="match status" value="1"/>
</dbReference>
<dbReference type="InterPro" id="IPR000700">
    <property type="entry name" value="PAS-assoc_C"/>
</dbReference>
<evidence type="ECO:0000256" key="3">
    <source>
        <dbReference type="ARBA" id="ARBA00012438"/>
    </source>
</evidence>
<dbReference type="CDD" id="cd00082">
    <property type="entry name" value="HisKA"/>
    <property type="match status" value="1"/>
</dbReference>
<dbReference type="PROSITE" id="PS50109">
    <property type="entry name" value="HIS_KIN"/>
    <property type="match status" value="1"/>
</dbReference>
<dbReference type="Pfam" id="PF00072">
    <property type="entry name" value="Response_reg"/>
    <property type="match status" value="1"/>
</dbReference>
<dbReference type="EMBL" id="FRAP01000018">
    <property type="protein sequence ID" value="SHL10922.1"/>
    <property type="molecule type" value="Genomic_DNA"/>
</dbReference>
<dbReference type="InterPro" id="IPR000014">
    <property type="entry name" value="PAS"/>
</dbReference>
<evidence type="ECO:0000256" key="6">
    <source>
        <dbReference type="ARBA" id="ARBA00022777"/>
    </source>
</evidence>
<dbReference type="GO" id="GO:0000155">
    <property type="term" value="F:phosphorelay sensor kinase activity"/>
    <property type="evidence" value="ECO:0007669"/>
    <property type="project" value="InterPro"/>
</dbReference>
<protein>
    <recommendedName>
        <fullName evidence="3">histidine kinase</fullName>
        <ecNumber evidence="3">2.7.13.3</ecNumber>
    </recommendedName>
</protein>
<dbReference type="PANTHER" id="PTHR43547">
    <property type="entry name" value="TWO-COMPONENT HISTIDINE KINASE"/>
    <property type="match status" value="1"/>
</dbReference>
<dbReference type="InterPro" id="IPR036097">
    <property type="entry name" value="HisK_dim/P_sf"/>
</dbReference>
<dbReference type="PANTHER" id="PTHR43547:SF2">
    <property type="entry name" value="HYBRID SIGNAL TRANSDUCTION HISTIDINE KINASE C"/>
    <property type="match status" value="1"/>
</dbReference>
<dbReference type="InterPro" id="IPR001932">
    <property type="entry name" value="PPM-type_phosphatase-like_dom"/>
</dbReference>
<dbReference type="InterPro" id="IPR003661">
    <property type="entry name" value="HisK_dim/P_dom"/>
</dbReference>
<dbReference type="InterPro" id="IPR003018">
    <property type="entry name" value="GAF"/>
</dbReference>
<feature type="domain" description="Response regulatory" evidence="10">
    <location>
        <begin position="617"/>
        <end position="732"/>
    </location>
</feature>
<dbReference type="InterPro" id="IPR001610">
    <property type="entry name" value="PAC"/>
</dbReference>
<keyword evidence="7" id="KW-0902">Two-component regulatory system</keyword>
<dbReference type="InterPro" id="IPR029016">
    <property type="entry name" value="GAF-like_dom_sf"/>
</dbReference>
<evidence type="ECO:0000259" key="11">
    <source>
        <dbReference type="PROSITE" id="PS50113"/>
    </source>
</evidence>
<dbReference type="SUPFAM" id="SSF55874">
    <property type="entry name" value="ATPase domain of HSP90 chaperone/DNA topoisomerase II/histidine kinase"/>
    <property type="match status" value="2"/>
</dbReference>
<dbReference type="Pfam" id="PF08448">
    <property type="entry name" value="PAS_4"/>
    <property type="match status" value="1"/>
</dbReference>
<keyword evidence="14" id="KW-1185">Reference proteome</keyword>
<organism evidence="13 14">
    <name type="scientific">Pseudonocardia thermophila</name>
    <dbReference type="NCBI Taxonomy" id="1848"/>
    <lineage>
        <taxon>Bacteria</taxon>
        <taxon>Bacillati</taxon>
        <taxon>Actinomycetota</taxon>
        <taxon>Actinomycetes</taxon>
        <taxon>Pseudonocardiales</taxon>
        <taxon>Pseudonocardiaceae</taxon>
        <taxon>Pseudonocardia</taxon>
    </lineage>
</organism>
<dbReference type="SUPFAM" id="SSF47384">
    <property type="entry name" value="Homodimeric domain of signal transducing histidine kinase"/>
    <property type="match status" value="1"/>
</dbReference>
<sequence length="1731" mass="185888">MADLAGDPLFSGGSLLARVMADHDWAATPVGPPSTWSPALRNVVGILLSSRFSMWVGWGPELAFFYNDAYQHDTLQAKHPWALGRPAREVWAEVWDEVEPRIESVLRTGVATWDEDLRLVLERSGSPEETYHTFSYSPLRDESDAVAGFLCVVTETTERVLAARRTATLRDLATALTAQRSTSEVTEVTARTLAANPLDVPFALLYLHDGAGPPVLARSVGLPTDHPAAALSTWIPDGIPTARAVLVDRLDAAFPDLPSGPWDHPTRQAAVVGLGTRGDSPDAPRDVLVVGLNPLRPWDDAYRGFVELAANQIVSALVGVRAYQAQRRRAEELAALDRAKTTFFSNTSHEFRTPLTLMLGPLEELRAAPAIAGDPQLLRDVEMVHRNGLRLQKLVNNLLEFSRIEAGRIDARFEPVDLVGLTAELTAMFDAAARRAGLDLRLESTPLDGPVWVDRTMWEKVVLNLLSNAVKFTLEGGIRVRLGPHPDGSAAGIVLEIADTGVGVPPDELNRLFERFHQVPGARGRSAEGSGIGLALIKELVELHGGRVEVTSTVGTGTTFRVWLPSGSAHLPPEQVVDHPTAPAACSSDLAAPYVAEVLRWLPEHPDLPDPVQDRTHVLVVDDNADMRDYVARLLSADHRVTAAATGTEALVAARADVPDLVVSDVMLPGIDGFQLLAKLRADPTTSAVPVLLLSARAGQESALDGLAAGADDYLVKPFSAVELRARVAARIELTRLRRNTERWFSNMADAVPTMIWIDGPGAKRVLANAAWSRFVGEEPPGGTRSLRALGAAIGTGWQDRIHPDDRERYAAVRTEAEDRRTPFEIEYRLRRDDGRYRWVLDRGAPFTLEDGSSGFVGGCLDIDDRQRDRERQRLLAVVGTVLDLATTLDHRRQLLVRTLVDEGLVDTARLIAFDRPGDVTSGRPVAAAATTEGMERLLEQLDPWWFPDDPAIPELGRAGPFDDAMIAGRDPDPRQQEMRRQLRDLGLHSHSVVPLRTRGQTIGLLTGGRAGTAPAFDDTDLALMTEISERAATALDNVALLERERATSRRLAVLQAATGDLSAAATPADVAAVAVTQFSALLDARMVAVWELRGGDPATLAVSGFPDELWGSTPLLVDELVRGGQRIWVAGRAAWEARSAEEAELVARCGVATMGGVPLRVGDHVVGAVVIGYSDEQRLDDDRASAVQALADQCAQALDRAGLLAAESLARRQAEESGALVAALSLTESPARVAAVIVEACLAMGAAAAAVVMADGEGLRVLSAPGRPTDRSLRLAPGSPHPLAEVVRTGTPIWRAGATGADGAESSLPGQVAIPLALAGSVVGAFAFSFAEPVELEPAARAALLVRAELYAQALDRARLRETEHEVAEVLQRSLLPGRLPDLDDIDSVARYRPGALNTQAGGDFYDVLELDERHVALVIGDVVGHGPRAAAVMGRLSAAATGYLLDGRSPAATLERVDRFASRQPAAMGSTCICLTLDRETGEIVWAGAGHPPLMLVEPEGSSFLEHGSGVVLGVRGRRPYAQASRRIAPGSVLVAYTDGLVERRGEVIDVGLERLRGIVEARRHRPVEDIADAVLEELVGENAPGDDVAFVVLRWLPAPARTTVPALPGSLAEIRRLIDSWSTTAGLPTHQVTDLQLAIGEAVTNAIEHAYHDAEPGRIELELARERSRGVRAVVRDHGHWRVPAPGVRPGGLGLVVVRRIAEEVTVHPGESGTTVSFLVPATARPSR</sequence>
<dbReference type="Pfam" id="PF00512">
    <property type="entry name" value="HisKA"/>
    <property type="match status" value="1"/>
</dbReference>
<dbReference type="PROSITE" id="PS50113">
    <property type="entry name" value="PAC"/>
    <property type="match status" value="2"/>
</dbReference>
<dbReference type="SMART" id="SM00086">
    <property type="entry name" value="PAC"/>
    <property type="match status" value="2"/>
</dbReference>
<feature type="domain" description="PAC" evidence="11">
    <location>
        <begin position="824"/>
        <end position="875"/>
    </location>
</feature>
<proteinExistence type="predicted"/>
<evidence type="ECO:0000256" key="1">
    <source>
        <dbReference type="ARBA" id="ARBA00000085"/>
    </source>
</evidence>
<dbReference type="Pfam" id="PF07228">
    <property type="entry name" value="SpoIIE"/>
    <property type="match status" value="1"/>
</dbReference>
<evidence type="ECO:0000256" key="5">
    <source>
        <dbReference type="ARBA" id="ARBA00022679"/>
    </source>
</evidence>
<dbReference type="Gene3D" id="1.10.287.130">
    <property type="match status" value="1"/>
</dbReference>
<dbReference type="Pfam" id="PF13581">
    <property type="entry name" value="HATPase_c_2"/>
    <property type="match status" value="1"/>
</dbReference>
<dbReference type="Gene3D" id="3.60.40.10">
    <property type="entry name" value="PPM-type phosphatase domain"/>
    <property type="match status" value="1"/>
</dbReference>
<dbReference type="CDD" id="cd17574">
    <property type="entry name" value="REC_OmpR"/>
    <property type="match status" value="1"/>
</dbReference>
<dbReference type="SMART" id="SM00388">
    <property type="entry name" value="HisKA"/>
    <property type="match status" value="1"/>
</dbReference>
<dbReference type="SMART" id="SM00331">
    <property type="entry name" value="PP2C_SIG"/>
    <property type="match status" value="1"/>
</dbReference>
<accession>A0A1M6XY01</accession>
<dbReference type="SUPFAM" id="SSF81606">
    <property type="entry name" value="PP2C-like"/>
    <property type="match status" value="1"/>
</dbReference>
<dbReference type="FunFam" id="3.30.565.10:FF:000006">
    <property type="entry name" value="Sensor histidine kinase WalK"/>
    <property type="match status" value="1"/>
</dbReference>
<evidence type="ECO:0000259" key="12">
    <source>
        <dbReference type="PROSITE" id="PS51746"/>
    </source>
</evidence>
<dbReference type="SMART" id="SM00448">
    <property type="entry name" value="REC"/>
    <property type="match status" value="1"/>
</dbReference>
<dbReference type="SMART" id="SM00065">
    <property type="entry name" value="GAF"/>
    <property type="match status" value="3"/>
</dbReference>
<dbReference type="InterPro" id="IPR036890">
    <property type="entry name" value="HATPase_C_sf"/>
</dbReference>
<keyword evidence="5" id="KW-0808">Transferase</keyword>
<dbReference type="Proteomes" id="UP000184363">
    <property type="component" value="Unassembled WGS sequence"/>
</dbReference>
<keyword evidence="6" id="KW-0418">Kinase</keyword>
<dbReference type="InterPro" id="IPR011006">
    <property type="entry name" value="CheY-like_superfamily"/>
</dbReference>
<gene>
    <name evidence="13" type="ORF">SAMN05443637_11876</name>
</gene>
<feature type="domain" description="PAC" evidence="11">
    <location>
        <begin position="113"/>
        <end position="168"/>
    </location>
</feature>
<dbReference type="InterPro" id="IPR013655">
    <property type="entry name" value="PAS_fold_3"/>
</dbReference>
<dbReference type="CDD" id="cd16936">
    <property type="entry name" value="HATPase_RsbW-like"/>
    <property type="match status" value="1"/>
</dbReference>
<dbReference type="SUPFAM" id="SSF55785">
    <property type="entry name" value="PYP-like sensor domain (PAS domain)"/>
    <property type="match status" value="1"/>
</dbReference>
<evidence type="ECO:0000256" key="7">
    <source>
        <dbReference type="ARBA" id="ARBA00023012"/>
    </source>
</evidence>
<dbReference type="InterPro" id="IPR035965">
    <property type="entry name" value="PAS-like_dom_sf"/>
</dbReference>
<dbReference type="RefSeq" id="WP_073459039.1">
    <property type="nucleotide sequence ID" value="NZ_FRAP01000018.1"/>
</dbReference>
<dbReference type="Pfam" id="PF01590">
    <property type="entry name" value="GAF"/>
    <property type="match status" value="2"/>
</dbReference>
<dbReference type="OrthoDB" id="163538at2"/>
<dbReference type="InterPro" id="IPR005467">
    <property type="entry name" value="His_kinase_dom"/>
</dbReference>
<dbReference type="InterPro" id="IPR001789">
    <property type="entry name" value="Sig_transdc_resp-reg_receiver"/>
</dbReference>
<dbReference type="PROSITE" id="PS50110">
    <property type="entry name" value="RESPONSE_REGULATORY"/>
    <property type="match status" value="1"/>
</dbReference>
<dbReference type="EC" id="2.7.13.3" evidence="3"/>
<dbReference type="InterPro" id="IPR013656">
    <property type="entry name" value="PAS_4"/>
</dbReference>
<dbReference type="Pfam" id="PF08447">
    <property type="entry name" value="PAS_3"/>
    <property type="match status" value="1"/>
</dbReference>
<feature type="domain" description="PPM-type phosphatase" evidence="12">
    <location>
        <begin position="1387"/>
        <end position="1598"/>
    </location>
</feature>
<comment type="subcellular location">
    <subcellularLocation>
        <location evidence="2">Cell membrane</location>
    </subcellularLocation>
</comment>
<dbReference type="CDD" id="cd00130">
    <property type="entry name" value="PAS"/>
    <property type="match status" value="1"/>
</dbReference>
<feature type="modified residue" description="4-aspartylphosphate" evidence="8">
    <location>
        <position position="665"/>
    </location>
</feature>
<dbReference type="Pfam" id="PF02518">
    <property type="entry name" value="HATPase_c"/>
    <property type="match status" value="1"/>
</dbReference>
<dbReference type="SUPFAM" id="SSF55781">
    <property type="entry name" value="GAF domain-like"/>
    <property type="match status" value="4"/>
</dbReference>